<protein>
    <recommendedName>
        <fullName evidence="3">N-acetyltransferase domain-containing protein</fullName>
    </recommendedName>
</protein>
<organism evidence="1 2">
    <name type="scientific">Dictyostelium purpureum</name>
    <name type="common">Slime mold</name>
    <dbReference type="NCBI Taxonomy" id="5786"/>
    <lineage>
        <taxon>Eukaryota</taxon>
        <taxon>Amoebozoa</taxon>
        <taxon>Evosea</taxon>
        <taxon>Eumycetozoa</taxon>
        <taxon>Dictyostelia</taxon>
        <taxon>Dictyosteliales</taxon>
        <taxon>Dictyosteliaceae</taxon>
        <taxon>Dictyostelium</taxon>
    </lineage>
</organism>
<name>F0ZUY5_DICPU</name>
<dbReference type="Proteomes" id="UP000001064">
    <property type="component" value="Unassembled WGS sequence"/>
</dbReference>
<reference evidence="2" key="1">
    <citation type="journal article" date="2011" name="Genome Biol.">
        <title>Comparative genomics of the social amoebae Dictyostelium discoideum and Dictyostelium purpureum.</title>
        <authorList>
            <consortium name="US DOE Joint Genome Institute (JGI-PGF)"/>
            <person name="Sucgang R."/>
            <person name="Kuo A."/>
            <person name="Tian X."/>
            <person name="Salerno W."/>
            <person name="Parikh A."/>
            <person name="Feasley C.L."/>
            <person name="Dalin E."/>
            <person name="Tu H."/>
            <person name="Huang E."/>
            <person name="Barry K."/>
            <person name="Lindquist E."/>
            <person name="Shapiro H."/>
            <person name="Bruce D."/>
            <person name="Schmutz J."/>
            <person name="Salamov A."/>
            <person name="Fey P."/>
            <person name="Gaudet P."/>
            <person name="Anjard C."/>
            <person name="Babu M.M."/>
            <person name="Basu S."/>
            <person name="Bushmanova Y."/>
            <person name="van der Wel H."/>
            <person name="Katoh-Kurasawa M."/>
            <person name="Dinh C."/>
            <person name="Coutinho P.M."/>
            <person name="Saito T."/>
            <person name="Elias M."/>
            <person name="Schaap P."/>
            <person name="Kay R.R."/>
            <person name="Henrissat B."/>
            <person name="Eichinger L."/>
            <person name="Rivero F."/>
            <person name="Putnam N.H."/>
            <person name="West C.M."/>
            <person name="Loomis W.F."/>
            <person name="Chisholm R.L."/>
            <person name="Shaulsky G."/>
            <person name="Strassmann J.E."/>
            <person name="Queller D.C."/>
            <person name="Kuspa A."/>
            <person name="Grigoriev I.V."/>
        </authorList>
    </citation>
    <scope>NUCLEOTIDE SEQUENCE [LARGE SCALE GENOMIC DNA]</scope>
    <source>
        <strain evidence="2">QSDP1</strain>
    </source>
</reference>
<sequence>MKNYLQLINQDMDFNCSHFNDILNKKMHIVTRVNNEIVAYFQLVDSNFCVLKEILKVVKIFPNQEKESIDNKVLLLNFNSVNPKYRSGNLFFLLNFFVAYKFSIENNYSYIGHLVNLESPAQIILEKTGFKRASSKVFRIQNGWDSYFTNIDTYFFISLNLQINKSESLKIINNLINLSISNDKINFYNLLKNNILFNNLINKMN</sequence>
<evidence type="ECO:0000313" key="2">
    <source>
        <dbReference type="Proteomes" id="UP000001064"/>
    </source>
</evidence>
<evidence type="ECO:0008006" key="3">
    <source>
        <dbReference type="Google" id="ProtNLM"/>
    </source>
</evidence>
<proteinExistence type="predicted"/>
<gene>
    <name evidence="1" type="ORF">DICPUDRAFT_81908</name>
</gene>
<dbReference type="VEuPathDB" id="AmoebaDB:DICPUDRAFT_81908"/>
<keyword evidence="2" id="KW-1185">Reference proteome</keyword>
<dbReference type="GeneID" id="10507419"/>
<accession>F0ZUY5</accession>
<dbReference type="AlphaFoldDB" id="F0ZUY5"/>
<dbReference type="KEGG" id="dpp:DICPUDRAFT_81908"/>
<dbReference type="EMBL" id="GL871204">
    <property type="protein sequence ID" value="EGC32241.1"/>
    <property type="molecule type" value="Genomic_DNA"/>
</dbReference>
<dbReference type="InParanoid" id="F0ZUY5"/>
<dbReference type="RefSeq" id="XP_003291239.1">
    <property type="nucleotide sequence ID" value="XM_003291191.1"/>
</dbReference>
<evidence type="ECO:0000313" key="1">
    <source>
        <dbReference type="EMBL" id="EGC32241.1"/>
    </source>
</evidence>